<reference evidence="2" key="1">
    <citation type="submission" date="2021-02" db="EMBL/GenBank/DDBJ databases">
        <authorList>
            <person name="Nowell W R."/>
        </authorList>
    </citation>
    <scope>NUCLEOTIDE SEQUENCE</scope>
</reference>
<feature type="non-terminal residue" evidence="2">
    <location>
        <position position="1"/>
    </location>
</feature>
<feature type="region of interest" description="Disordered" evidence="1">
    <location>
        <begin position="77"/>
        <end position="102"/>
    </location>
</feature>
<keyword evidence="4" id="KW-1185">Reference proteome</keyword>
<organism evidence="2 4">
    <name type="scientific">Didymodactylos carnosus</name>
    <dbReference type="NCBI Taxonomy" id="1234261"/>
    <lineage>
        <taxon>Eukaryota</taxon>
        <taxon>Metazoa</taxon>
        <taxon>Spiralia</taxon>
        <taxon>Gnathifera</taxon>
        <taxon>Rotifera</taxon>
        <taxon>Eurotatoria</taxon>
        <taxon>Bdelloidea</taxon>
        <taxon>Philodinida</taxon>
        <taxon>Philodinidae</taxon>
        <taxon>Didymodactylos</taxon>
    </lineage>
</organism>
<dbReference type="Proteomes" id="UP000681722">
    <property type="component" value="Unassembled WGS sequence"/>
</dbReference>
<gene>
    <name evidence="2" type="ORF">GPM918_LOCUS44331</name>
    <name evidence="3" type="ORF">SRO942_LOCUS46136</name>
</gene>
<name>A0A816D292_9BILA</name>
<proteinExistence type="predicted"/>
<evidence type="ECO:0000313" key="4">
    <source>
        <dbReference type="Proteomes" id="UP000663829"/>
    </source>
</evidence>
<evidence type="ECO:0000313" key="2">
    <source>
        <dbReference type="EMBL" id="CAF1630748.1"/>
    </source>
</evidence>
<protein>
    <submittedName>
        <fullName evidence="2">Uncharacterized protein</fullName>
    </submittedName>
</protein>
<evidence type="ECO:0000256" key="1">
    <source>
        <dbReference type="SAM" id="MobiDB-lite"/>
    </source>
</evidence>
<comment type="caution">
    <text evidence="2">The sequence shown here is derived from an EMBL/GenBank/DDBJ whole genome shotgun (WGS) entry which is preliminary data.</text>
</comment>
<dbReference type="AlphaFoldDB" id="A0A816D292"/>
<accession>A0A816D292</accession>
<sequence>DLIKFINSKMIMEKPNWSFYPGAQVIMEQRLLDFVRAGLNGEETLELPVLDKKKKPIHRTPTIWKVTETVCRDMKLVSKEKVGTQTNGDEDNSTKRRKTSER</sequence>
<dbReference type="Proteomes" id="UP000663829">
    <property type="component" value="Unassembled WGS sequence"/>
</dbReference>
<feature type="non-terminal residue" evidence="2">
    <location>
        <position position="102"/>
    </location>
</feature>
<dbReference type="EMBL" id="CAJNOQ010043556">
    <property type="protein sequence ID" value="CAF1630748.1"/>
    <property type="molecule type" value="Genomic_DNA"/>
</dbReference>
<dbReference type="EMBL" id="CAJOBC010111412">
    <property type="protein sequence ID" value="CAF4529648.1"/>
    <property type="molecule type" value="Genomic_DNA"/>
</dbReference>
<evidence type="ECO:0000313" key="3">
    <source>
        <dbReference type="EMBL" id="CAF4529648.1"/>
    </source>
</evidence>